<accession>A0A8H5CAG9</accession>
<protein>
    <recommendedName>
        <fullName evidence="5">Transmembrane protein</fullName>
    </recommendedName>
</protein>
<comment type="caution">
    <text evidence="3">The sequence shown here is derived from an EMBL/GenBank/DDBJ whole genome shotgun (WGS) entry which is preliminary data.</text>
</comment>
<organism evidence="3 4">
    <name type="scientific">Ephemerocybe angulata</name>
    <dbReference type="NCBI Taxonomy" id="980116"/>
    <lineage>
        <taxon>Eukaryota</taxon>
        <taxon>Fungi</taxon>
        <taxon>Dikarya</taxon>
        <taxon>Basidiomycota</taxon>
        <taxon>Agaricomycotina</taxon>
        <taxon>Agaricomycetes</taxon>
        <taxon>Agaricomycetidae</taxon>
        <taxon>Agaricales</taxon>
        <taxon>Agaricineae</taxon>
        <taxon>Psathyrellaceae</taxon>
        <taxon>Ephemerocybe</taxon>
    </lineage>
</organism>
<dbReference type="OrthoDB" id="3018795at2759"/>
<feature type="compositionally biased region" description="Polar residues" evidence="1">
    <location>
        <begin position="451"/>
        <end position="477"/>
    </location>
</feature>
<feature type="transmembrane region" description="Helical" evidence="2">
    <location>
        <begin position="237"/>
        <end position="258"/>
    </location>
</feature>
<feature type="transmembrane region" description="Helical" evidence="2">
    <location>
        <begin position="351"/>
        <end position="369"/>
    </location>
</feature>
<sequence>MAFSDFLTETALKEAVAETFSTLVPLVPLAGGNATRALSNRVDNIKQFIAVSLCPIGALGVMSTACKCTDAAALRNLVGAGEIDIKDAASELGCGCLHGVVPRFSKRGGITFQQKARNAGIAASAILRSRWNLRSSLAEQGSLNPEDLTKFLDVIYMSTVTGRLRWECEDEASQIDLVARIQTLILQSWDEGKEVWDRNLLTTFQEASDPLVRTASGTIELHWVGPSMPLEKSPMSVLIFIAAFTTIPTFVIVSASAIRPWQSIWATSLLLGGHFLLSAGHFFAQYAVKRLPERVCVDIQKGGFSDTWMLVDNTWFTGTLARRRVSKSPRSKTIQILQDVSMESRIPTWQGLIILLTISLGFLMLYLGARISDIGIIFFEIAHFFLCNLLKGYVLSTANDCHFTYLNNPGYISVVNQAEEPQTWAQTLSLPLHNLRLPGWQCSGPQGIAQAPTSSNEKPPISFPQNTSSDAFPSSTVPPLGFEPSRSERSLGIDAVSPISESELTPRHRVYAKLAVRRNDAIGMFYFSTWREWGAAAHIIYETLYETIAWALHMRKEAILVLPFEFLDSSCSEPAHTFATLVMAMDETINEDTFWVAGMEFMTIVVGAFTDPDQLVSEYPEASNGDHLGAYVYAVTKLILQACSAQEPSSPWTEAGENVEAPDRIAQVQAQELYPGVATLMRSIEIVRRKYALDSSVPTVPLMRQYAKKALESVLD</sequence>
<name>A0A8H5CAG9_9AGAR</name>
<evidence type="ECO:0008006" key="5">
    <source>
        <dbReference type="Google" id="ProtNLM"/>
    </source>
</evidence>
<dbReference type="EMBL" id="JAACJK010000057">
    <property type="protein sequence ID" value="KAF5337133.1"/>
    <property type="molecule type" value="Genomic_DNA"/>
</dbReference>
<feature type="transmembrane region" description="Helical" evidence="2">
    <location>
        <begin position="264"/>
        <end position="284"/>
    </location>
</feature>
<feature type="region of interest" description="Disordered" evidence="1">
    <location>
        <begin position="448"/>
        <end position="479"/>
    </location>
</feature>
<dbReference type="AlphaFoldDB" id="A0A8H5CAG9"/>
<keyword evidence="2" id="KW-1133">Transmembrane helix</keyword>
<keyword evidence="2" id="KW-0472">Membrane</keyword>
<reference evidence="3 4" key="1">
    <citation type="journal article" date="2020" name="ISME J.">
        <title>Uncovering the hidden diversity of litter-decomposition mechanisms in mushroom-forming fungi.</title>
        <authorList>
            <person name="Floudas D."/>
            <person name="Bentzer J."/>
            <person name="Ahren D."/>
            <person name="Johansson T."/>
            <person name="Persson P."/>
            <person name="Tunlid A."/>
        </authorList>
    </citation>
    <scope>NUCLEOTIDE SEQUENCE [LARGE SCALE GENOMIC DNA]</scope>
    <source>
        <strain evidence="3 4">CBS 175.51</strain>
    </source>
</reference>
<gene>
    <name evidence="3" type="ORF">D9611_003053</name>
</gene>
<proteinExistence type="predicted"/>
<evidence type="ECO:0000256" key="1">
    <source>
        <dbReference type="SAM" id="MobiDB-lite"/>
    </source>
</evidence>
<keyword evidence="2" id="KW-0812">Transmembrane</keyword>
<evidence type="ECO:0000313" key="4">
    <source>
        <dbReference type="Proteomes" id="UP000541558"/>
    </source>
</evidence>
<evidence type="ECO:0000313" key="3">
    <source>
        <dbReference type="EMBL" id="KAF5337133.1"/>
    </source>
</evidence>
<keyword evidence="4" id="KW-1185">Reference proteome</keyword>
<evidence type="ECO:0000256" key="2">
    <source>
        <dbReference type="SAM" id="Phobius"/>
    </source>
</evidence>
<dbReference type="Proteomes" id="UP000541558">
    <property type="component" value="Unassembled WGS sequence"/>
</dbReference>